<dbReference type="InterPro" id="IPR010998">
    <property type="entry name" value="Integrase_recombinase_N"/>
</dbReference>
<evidence type="ECO:0000256" key="2">
    <source>
        <dbReference type="ARBA" id="ARBA00023125"/>
    </source>
</evidence>
<gene>
    <name evidence="6" type="ORF">L284_18475</name>
</gene>
<dbReference type="InterPro" id="IPR044068">
    <property type="entry name" value="CB"/>
</dbReference>
<evidence type="ECO:0000256" key="4">
    <source>
        <dbReference type="PROSITE-ProRule" id="PRU01248"/>
    </source>
</evidence>
<dbReference type="GO" id="GO:0003677">
    <property type="term" value="F:DNA binding"/>
    <property type="evidence" value="ECO:0007669"/>
    <property type="project" value="UniProtKB-UniRule"/>
</dbReference>
<protein>
    <recommendedName>
        <fullName evidence="5">Core-binding (CB) domain-containing protein</fullName>
    </recommendedName>
</protein>
<dbReference type="PATRIC" id="fig|1096930.3.peg.3651"/>
<evidence type="ECO:0000259" key="5">
    <source>
        <dbReference type="PROSITE" id="PS51900"/>
    </source>
</evidence>
<feature type="domain" description="Core-binding (CB)" evidence="5">
    <location>
        <begin position="54"/>
        <end position="136"/>
    </location>
</feature>
<organism evidence="6 7">
    <name type="scientific">Novosphingobium lindaniclasticum LE124</name>
    <dbReference type="NCBI Taxonomy" id="1096930"/>
    <lineage>
        <taxon>Bacteria</taxon>
        <taxon>Pseudomonadati</taxon>
        <taxon>Pseudomonadota</taxon>
        <taxon>Alphaproteobacteria</taxon>
        <taxon>Sphingomonadales</taxon>
        <taxon>Sphingomonadaceae</taxon>
        <taxon>Novosphingobium</taxon>
    </lineage>
</organism>
<dbReference type="InterPro" id="IPR011010">
    <property type="entry name" value="DNA_brk_join_enz"/>
</dbReference>
<dbReference type="InterPro" id="IPR013762">
    <property type="entry name" value="Integrase-like_cat_sf"/>
</dbReference>
<evidence type="ECO:0000256" key="3">
    <source>
        <dbReference type="ARBA" id="ARBA00023172"/>
    </source>
</evidence>
<sequence length="380" mass="40465">MTQTGASETARDDLSQAEIVTVHPPGEQALPRRRSGSGVDLPGKLDALVADLLGPANHASGRLREALEPRSATGIKALANDLEDYAAYCRRGRLTGLPASEDRLVRFIEDCEARGLKPATIARRMASLTLVHRVLGLGSEGQGERVKNALRAVRRRGPPAQRRAGAIRAGVQDVRSPPTKAITLQAMLAACDPDPPGLRDAALLSLGYESGLPVSQLLAVELARIVEQDDGSAHLLPPARGEAAEGETIAVSSQTVRRLTAWADMADIRHGPLFRRVAVRRLKARSGAAPVPLRELAWNHRTGEGQLGAKAARSARIEYAIGEHALTPAAVRLIVKRRARQAAERGFVDLQGRALDAAIAALSANSLRRGLVQDALSDDG</sequence>
<accession>T0H0R7</accession>
<keyword evidence="7" id="KW-1185">Reference proteome</keyword>
<evidence type="ECO:0000256" key="1">
    <source>
        <dbReference type="ARBA" id="ARBA00022908"/>
    </source>
</evidence>
<dbReference type="SUPFAM" id="SSF47823">
    <property type="entry name" value="lambda integrase-like, N-terminal domain"/>
    <property type="match status" value="1"/>
</dbReference>
<dbReference type="SUPFAM" id="SSF56349">
    <property type="entry name" value="DNA breaking-rejoining enzymes"/>
    <property type="match status" value="1"/>
</dbReference>
<evidence type="ECO:0000313" key="7">
    <source>
        <dbReference type="Proteomes" id="UP000015527"/>
    </source>
</evidence>
<dbReference type="PROSITE" id="PS51900">
    <property type="entry name" value="CB"/>
    <property type="match status" value="1"/>
</dbReference>
<dbReference type="GO" id="GO:0006310">
    <property type="term" value="P:DNA recombination"/>
    <property type="evidence" value="ECO:0007669"/>
    <property type="project" value="UniProtKB-KW"/>
</dbReference>
<dbReference type="EMBL" id="ATHL01000126">
    <property type="protein sequence ID" value="EQB09871.1"/>
    <property type="molecule type" value="Genomic_DNA"/>
</dbReference>
<keyword evidence="2 4" id="KW-0238">DNA-binding</keyword>
<dbReference type="RefSeq" id="WP_021235448.1">
    <property type="nucleotide sequence ID" value="NZ_ATHL01000126.1"/>
</dbReference>
<comment type="caution">
    <text evidence="6">The sequence shown here is derived from an EMBL/GenBank/DDBJ whole genome shotgun (WGS) entry which is preliminary data.</text>
</comment>
<dbReference type="OrthoDB" id="7718754at2"/>
<dbReference type="eggNOG" id="COG4974">
    <property type="taxonomic scope" value="Bacteria"/>
</dbReference>
<keyword evidence="1" id="KW-0229">DNA integration</keyword>
<reference evidence="6 7" key="1">
    <citation type="journal article" date="2013" name="Genome Announc.">
        <title>Genome Sequence of Novosphingobium lindaniclasticum LE124T, Isolated from a Hexachlorocyclohexane Dumpsite.</title>
        <authorList>
            <person name="Saxena A."/>
            <person name="Nayyar N."/>
            <person name="Sangwan N."/>
            <person name="Kumari R."/>
            <person name="Khurana J.P."/>
            <person name="Lal R."/>
        </authorList>
    </citation>
    <scope>NUCLEOTIDE SEQUENCE [LARGE SCALE GENOMIC DNA]</scope>
    <source>
        <strain evidence="6 7">LE124</strain>
    </source>
</reference>
<dbReference type="Gene3D" id="1.10.150.130">
    <property type="match status" value="1"/>
</dbReference>
<evidence type="ECO:0000313" key="6">
    <source>
        <dbReference type="EMBL" id="EQB09871.1"/>
    </source>
</evidence>
<keyword evidence="3" id="KW-0233">DNA recombination</keyword>
<dbReference type="GO" id="GO:0015074">
    <property type="term" value="P:DNA integration"/>
    <property type="evidence" value="ECO:0007669"/>
    <property type="project" value="UniProtKB-KW"/>
</dbReference>
<name>T0H0R7_9SPHN</name>
<dbReference type="AlphaFoldDB" id="T0H0R7"/>
<dbReference type="Gene3D" id="1.10.443.10">
    <property type="entry name" value="Intergrase catalytic core"/>
    <property type="match status" value="1"/>
</dbReference>
<dbReference type="Proteomes" id="UP000015527">
    <property type="component" value="Unassembled WGS sequence"/>
</dbReference>
<proteinExistence type="predicted"/>